<reference evidence="3 4" key="1">
    <citation type="submission" date="2019-07" db="EMBL/GenBank/DDBJ databases">
        <title>Genomes of sea-ice associated Colwellia species.</title>
        <authorList>
            <person name="Bowman J.P."/>
        </authorList>
    </citation>
    <scope>NUCLEOTIDE SEQUENCE [LARGE SCALE GENOMIC DNA]</scope>
    <source>
        <strain evidence="3 4">ACAM 459</strain>
    </source>
</reference>
<evidence type="ECO:0000313" key="3">
    <source>
        <dbReference type="EMBL" id="TWX66363.1"/>
    </source>
</evidence>
<sequence length="239" mass="26070">MKPSNNQADTQLSKQLSNQLSTQFGTKLSDSLLLPQVATATLELIINKALSLNNKSLSFATVAQKTLMLELAELSFPLCFTVDNTSSPVVIIVRSTIECSDCSIKTSVSTLKKLKANQSLTQLIKQDELDVSGDIKIAQQFANIAQSLEIDWQTELAKHLGDVPTHKLLQFGNKITKSLLATGKQLEADISEYLVHEKRLVVTSSQINAFNQQTKDAASKVDSLSARIDKLVANIAGKQ</sequence>
<evidence type="ECO:0000313" key="4">
    <source>
        <dbReference type="Proteomes" id="UP000321822"/>
    </source>
</evidence>
<comment type="subcellular location">
    <subcellularLocation>
        <location evidence="1">Cytoplasm</location>
    </subcellularLocation>
</comment>
<protein>
    <recommendedName>
        <fullName evidence="1">Ubiquinone biosynthesis accessory factor UbiJ</fullName>
    </recommendedName>
</protein>
<dbReference type="GO" id="GO:0006744">
    <property type="term" value="P:ubiquinone biosynthetic process"/>
    <property type="evidence" value="ECO:0007669"/>
    <property type="project" value="UniProtKB-UniRule"/>
</dbReference>
<keyword evidence="4" id="KW-1185">Reference proteome</keyword>
<dbReference type="HAMAP" id="MF_02215">
    <property type="entry name" value="UbiJ"/>
    <property type="match status" value="1"/>
</dbReference>
<dbReference type="InterPro" id="IPR038989">
    <property type="entry name" value="UbiJ"/>
</dbReference>
<dbReference type="Proteomes" id="UP000321822">
    <property type="component" value="Unassembled WGS sequence"/>
</dbReference>
<dbReference type="EMBL" id="VOLT01000008">
    <property type="protein sequence ID" value="TWX66363.1"/>
    <property type="molecule type" value="Genomic_DNA"/>
</dbReference>
<name>A0A5C6QC92_9GAMM</name>
<comment type="pathway">
    <text evidence="1">Cofactor biosynthesis; ubiquinone biosynthesis.</text>
</comment>
<organism evidence="3 4">
    <name type="scientific">Colwellia demingiae</name>
    <dbReference type="NCBI Taxonomy" id="89401"/>
    <lineage>
        <taxon>Bacteria</taxon>
        <taxon>Pseudomonadati</taxon>
        <taxon>Pseudomonadota</taxon>
        <taxon>Gammaproteobacteria</taxon>
        <taxon>Alteromonadales</taxon>
        <taxon>Colwelliaceae</taxon>
        <taxon>Colwellia</taxon>
    </lineage>
</organism>
<comment type="similarity">
    <text evidence="1">Belongs to the UbiJ family.</text>
</comment>
<comment type="function">
    <text evidence="1">Required for ubiquinone (coenzyme Q) biosynthesis. Binds hydrophobic ubiquinone biosynthetic intermediates via its SCP2 domain and is essential for the stability of the Ubi complex. May constitute a docking platform where Ubi enzymes assemble and access their SCP2-bound polyprenyl substrates.</text>
</comment>
<gene>
    <name evidence="1" type="primary">ubiJ</name>
    <name evidence="3" type="ORF">ESZ36_15985</name>
</gene>
<dbReference type="OrthoDB" id="5801225at2"/>
<accession>A0A5C6QC92</accession>
<keyword evidence="1" id="KW-0831">Ubiquinone biosynthesis</keyword>
<dbReference type="UniPathway" id="UPA00232"/>
<feature type="domain" description="SCP2" evidence="2">
    <location>
        <begin position="55"/>
        <end position="145"/>
    </location>
</feature>
<dbReference type="RefSeq" id="WP_146789712.1">
    <property type="nucleotide sequence ID" value="NZ_VOLT01000008.1"/>
</dbReference>
<dbReference type="AlphaFoldDB" id="A0A5C6QC92"/>
<keyword evidence="1" id="KW-0963">Cytoplasm</keyword>
<evidence type="ECO:0000256" key="1">
    <source>
        <dbReference type="HAMAP-Rule" id="MF_02215"/>
    </source>
</evidence>
<evidence type="ECO:0000259" key="2">
    <source>
        <dbReference type="Pfam" id="PF02036"/>
    </source>
</evidence>
<dbReference type="InterPro" id="IPR003033">
    <property type="entry name" value="SCP2_sterol-bd_dom"/>
</dbReference>
<dbReference type="PANTHER" id="PTHR38693">
    <property type="entry name" value="UBIQUINONE BIOSYNTHESIS PROTEIN UBIJ"/>
    <property type="match status" value="1"/>
</dbReference>
<dbReference type="GO" id="GO:0005737">
    <property type="term" value="C:cytoplasm"/>
    <property type="evidence" value="ECO:0007669"/>
    <property type="project" value="UniProtKB-SubCell"/>
</dbReference>
<comment type="caution">
    <text evidence="3">The sequence shown here is derived from an EMBL/GenBank/DDBJ whole genome shotgun (WGS) entry which is preliminary data.</text>
</comment>
<dbReference type="Pfam" id="PF02036">
    <property type="entry name" value="SCP2"/>
    <property type="match status" value="1"/>
</dbReference>
<dbReference type="PANTHER" id="PTHR38693:SF1">
    <property type="entry name" value="UBIQUINONE BIOSYNTHESIS ACCESSORY FACTOR UBIJ"/>
    <property type="match status" value="1"/>
</dbReference>
<proteinExistence type="inferred from homology"/>